<keyword evidence="2" id="KW-1185">Reference proteome</keyword>
<proteinExistence type="predicted"/>
<evidence type="ECO:0000313" key="2">
    <source>
        <dbReference type="Proteomes" id="UP001597119"/>
    </source>
</evidence>
<dbReference type="EMBL" id="JBHUDJ010000002">
    <property type="protein sequence ID" value="MFD1586251.1"/>
    <property type="molecule type" value="Genomic_DNA"/>
</dbReference>
<gene>
    <name evidence="1" type="ORF">ACFR9U_04610</name>
</gene>
<evidence type="ECO:0000313" key="1">
    <source>
        <dbReference type="EMBL" id="MFD1586251.1"/>
    </source>
</evidence>
<accession>A0ABD6C7X3</accession>
<dbReference type="Proteomes" id="UP001597119">
    <property type="component" value="Unassembled WGS sequence"/>
</dbReference>
<name>A0ABD6C7X3_9EURY</name>
<dbReference type="AlphaFoldDB" id="A0ABD6C7X3"/>
<reference evidence="1 2" key="1">
    <citation type="journal article" date="2019" name="Int. J. Syst. Evol. Microbiol.">
        <title>The Global Catalogue of Microorganisms (GCM) 10K type strain sequencing project: providing services to taxonomists for standard genome sequencing and annotation.</title>
        <authorList>
            <consortium name="The Broad Institute Genomics Platform"/>
            <consortium name="The Broad Institute Genome Sequencing Center for Infectious Disease"/>
            <person name="Wu L."/>
            <person name="Ma J."/>
        </authorList>
    </citation>
    <scope>NUCLEOTIDE SEQUENCE [LARGE SCALE GENOMIC DNA]</scope>
    <source>
        <strain evidence="1 2">CGMCC 1.12125</strain>
    </source>
</reference>
<organism evidence="1 2">
    <name type="scientific">Halorientalis brevis</name>
    <dbReference type="NCBI Taxonomy" id="1126241"/>
    <lineage>
        <taxon>Archaea</taxon>
        <taxon>Methanobacteriati</taxon>
        <taxon>Methanobacteriota</taxon>
        <taxon>Stenosarchaea group</taxon>
        <taxon>Halobacteria</taxon>
        <taxon>Halobacteriales</taxon>
        <taxon>Haloarculaceae</taxon>
        <taxon>Halorientalis</taxon>
    </lineage>
</organism>
<sequence length="84" mass="9071">MSCRVEARHQAHNAVNALETVPAVIGVDVVAPSVDPTDRWTVEVTLRTDGIPAVVSGIFGEYSLTLRHAGPRGDWWHGLAVVDQ</sequence>
<dbReference type="RefSeq" id="WP_247376257.1">
    <property type="nucleotide sequence ID" value="NZ_JALLGV010000002.1"/>
</dbReference>
<protein>
    <submittedName>
        <fullName evidence="1">Uncharacterized protein</fullName>
    </submittedName>
</protein>
<comment type="caution">
    <text evidence="1">The sequence shown here is derived from an EMBL/GenBank/DDBJ whole genome shotgun (WGS) entry which is preliminary data.</text>
</comment>